<proteinExistence type="predicted"/>
<dbReference type="NCBIfam" id="NF045560">
    <property type="entry name" value="aroma_sacti_dom"/>
    <property type="match status" value="1"/>
</dbReference>
<evidence type="ECO:0000313" key="1">
    <source>
        <dbReference type="EMBL" id="WLQ37024.1"/>
    </source>
</evidence>
<name>A0ABY9HRM7_9ACTN</name>
<dbReference type="RefSeq" id="WP_018100617.1">
    <property type="nucleotide sequence ID" value="NZ_CP120997.1"/>
</dbReference>
<keyword evidence="2" id="KW-1185">Reference proteome</keyword>
<dbReference type="EMBL" id="CP120997">
    <property type="protein sequence ID" value="WLQ37024.1"/>
    <property type="molecule type" value="Genomic_DNA"/>
</dbReference>
<accession>A0ABY9HRM7</accession>
<reference evidence="1 2" key="1">
    <citation type="submission" date="2023-03" db="EMBL/GenBank/DDBJ databases">
        <title>Isolation and description of six Streptomyces strains from soil environments, able to metabolize different microbial glucans.</title>
        <authorList>
            <person name="Widen T."/>
            <person name="Larsbrink J."/>
        </authorList>
    </citation>
    <scope>NUCLEOTIDE SEQUENCE [LARGE SCALE GENOMIC DNA]</scope>
    <source>
        <strain evidence="1 2">Mut1</strain>
    </source>
</reference>
<gene>
    <name evidence="1" type="ORF">P8A18_27915</name>
</gene>
<sequence>MSQAPLDALRSAGTPVDLLSDSEREIFNGLSPDEVAVLGSIQARLNAVSAAVEGQVNDNQVNVLC</sequence>
<organism evidence="1 2">
    <name type="scientific">Streptomyces castrisilvae</name>
    <dbReference type="NCBI Taxonomy" id="3033811"/>
    <lineage>
        <taxon>Bacteria</taxon>
        <taxon>Bacillati</taxon>
        <taxon>Actinomycetota</taxon>
        <taxon>Actinomycetes</taxon>
        <taxon>Kitasatosporales</taxon>
        <taxon>Streptomycetaceae</taxon>
        <taxon>Streptomyces</taxon>
    </lineage>
</organism>
<protein>
    <submittedName>
        <fullName evidence="1">Uncharacterized protein</fullName>
    </submittedName>
</protein>
<evidence type="ECO:0000313" key="2">
    <source>
        <dbReference type="Proteomes" id="UP001239522"/>
    </source>
</evidence>
<dbReference type="Proteomes" id="UP001239522">
    <property type="component" value="Chromosome"/>
</dbReference>
<dbReference type="InterPro" id="IPR054632">
    <property type="entry name" value="Aroma_sacti_dom"/>
</dbReference>